<keyword evidence="2" id="KW-1185">Reference proteome</keyword>
<dbReference type="AlphaFoldDB" id="A0A6P4ZNI2"/>
<dbReference type="InterPro" id="IPR027417">
    <property type="entry name" value="P-loop_NTPase"/>
</dbReference>
<protein>
    <submittedName>
        <fullName evidence="3">Carbohydrate sulfotransferase 1-like</fullName>
    </submittedName>
</protein>
<dbReference type="OrthoDB" id="6138663at2759"/>
<name>A0A6P4ZNI2_BRABE</name>
<dbReference type="KEGG" id="bbel:109475096"/>
<gene>
    <name evidence="3" type="primary">LOC109475096</name>
</gene>
<sequence>MATWLWRRGTKRSFFCLLAVAIFLHSVLTVRLSYVALWKGFDTMERTQHGGYSCQQSREPTGLQRLVLMNRVPAKMFSAEASPGRPSVPPSPGRSPRVSFSPNRPQQAPVVLEDLVSPEEPPVSKIAALILSYSSDESLILGEMFNQHPDFFYMFEPLHPLEVAARSRNTTDRLKVRILHDVISCNFSAWGNHFKTYFKDEDFGGWQNSRDIQQACSISEKYFKLNLRKRCPILDQDIPTVLRAICVRRKHSAVTFAQTRNLVSLATLLREPDQGAPSEAVSGGLSAEDRQLLWEEGLSPVISGGEPAVRTSRSPDVRLLLIVRDPRAWVTSRLRQLYKTVTRFHPGHVTAARPQDYCDWVLQMTRYDTGNENGTGAKPLGLRGRFAVVRHEDVVARPQQIARKVYSFVNLPLHPGVLTWLQENMEDNRTSRGMSSIISQTNLQDPVNGWQTALGFGAVKRIQEIKSCKTVMDMFGYKIVHVADLNRTAEPKT</sequence>
<dbReference type="Pfam" id="PF13469">
    <property type="entry name" value="Sulfotransfer_3"/>
    <property type="match status" value="1"/>
</dbReference>
<dbReference type="SUPFAM" id="SSF52540">
    <property type="entry name" value="P-loop containing nucleoside triphosphate hydrolases"/>
    <property type="match status" value="1"/>
</dbReference>
<reference evidence="3" key="1">
    <citation type="submission" date="2025-08" db="UniProtKB">
        <authorList>
            <consortium name="RefSeq"/>
        </authorList>
    </citation>
    <scope>IDENTIFICATION</scope>
    <source>
        <tissue evidence="3">Gonad</tissue>
    </source>
</reference>
<dbReference type="Proteomes" id="UP000515135">
    <property type="component" value="Unplaced"/>
</dbReference>
<evidence type="ECO:0000313" key="3">
    <source>
        <dbReference type="RefSeq" id="XP_019631191.1"/>
    </source>
</evidence>
<organism evidence="2 3">
    <name type="scientific">Branchiostoma belcheri</name>
    <name type="common">Amphioxus</name>
    <dbReference type="NCBI Taxonomy" id="7741"/>
    <lineage>
        <taxon>Eukaryota</taxon>
        <taxon>Metazoa</taxon>
        <taxon>Chordata</taxon>
        <taxon>Cephalochordata</taxon>
        <taxon>Leptocardii</taxon>
        <taxon>Amphioxiformes</taxon>
        <taxon>Branchiostomatidae</taxon>
        <taxon>Branchiostoma</taxon>
    </lineage>
</organism>
<dbReference type="GO" id="GO:0006790">
    <property type="term" value="P:sulfur compound metabolic process"/>
    <property type="evidence" value="ECO:0007669"/>
    <property type="project" value="TreeGrafter"/>
</dbReference>
<dbReference type="RefSeq" id="XP_019631191.1">
    <property type="nucleotide sequence ID" value="XM_019775632.1"/>
</dbReference>
<dbReference type="InterPro" id="IPR051135">
    <property type="entry name" value="Gal/GlcNAc/GalNAc_ST"/>
</dbReference>
<dbReference type="GeneID" id="109475096"/>
<evidence type="ECO:0000256" key="1">
    <source>
        <dbReference type="SAM" id="MobiDB-lite"/>
    </source>
</evidence>
<evidence type="ECO:0000313" key="2">
    <source>
        <dbReference type="Proteomes" id="UP000515135"/>
    </source>
</evidence>
<dbReference type="PANTHER" id="PTHR10704:SF44">
    <property type="entry name" value="LD35051P-RELATED"/>
    <property type="match status" value="1"/>
</dbReference>
<accession>A0A6P4ZNI2</accession>
<proteinExistence type="predicted"/>
<dbReference type="Gene3D" id="3.40.50.300">
    <property type="entry name" value="P-loop containing nucleotide triphosphate hydrolases"/>
    <property type="match status" value="1"/>
</dbReference>
<dbReference type="GO" id="GO:0006044">
    <property type="term" value="P:N-acetylglucosamine metabolic process"/>
    <property type="evidence" value="ECO:0007669"/>
    <property type="project" value="TreeGrafter"/>
</dbReference>
<dbReference type="GO" id="GO:0001517">
    <property type="term" value="F:N-acetylglucosamine 6-O-sulfotransferase activity"/>
    <property type="evidence" value="ECO:0007669"/>
    <property type="project" value="TreeGrafter"/>
</dbReference>
<feature type="region of interest" description="Disordered" evidence="1">
    <location>
        <begin position="79"/>
        <end position="106"/>
    </location>
</feature>
<dbReference type="PANTHER" id="PTHR10704">
    <property type="entry name" value="CARBOHYDRATE SULFOTRANSFERASE"/>
    <property type="match status" value="1"/>
</dbReference>